<gene>
    <name evidence="1" type="ORF">KOW79_021263</name>
</gene>
<organism evidence="1 2">
    <name type="scientific">Hemibagrus wyckioides</name>
    <dbReference type="NCBI Taxonomy" id="337641"/>
    <lineage>
        <taxon>Eukaryota</taxon>
        <taxon>Metazoa</taxon>
        <taxon>Chordata</taxon>
        <taxon>Craniata</taxon>
        <taxon>Vertebrata</taxon>
        <taxon>Euteleostomi</taxon>
        <taxon>Actinopterygii</taxon>
        <taxon>Neopterygii</taxon>
        <taxon>Teleostei</taxon>
        <taxon>Ostariophysi</taxon>
        <taxon>Siluriformes</taxon>
        <taxon>Bagridae</taxon>
        <taxon>Hemibagrus</taxon>
    </lineage>
</organism>
<keyword evidence="2" id="KW-1185">Reference proteome</keyword>
<sequence length="104" mass="11053">MQMGFVSPPLQVLFPCHSATVAVGKLTDARVLSRISHVVLMLHARPCWSIIAISPLEVNTPPKSSSNNSNTTIIQLIVIINVTIGIIIKGSSLSVSSQVAAYSD</sequence>
<reference evidence="1 2" key="1">
    <citation type="submission" date="2021-06" db="EMBL/GenBank/DDBJ databases">
        <title>Chromosome-level genome assembly of the red-tail catfish (Hemibagrus wyckioides).</title>
        <authorList>
            <person name="Shao F."/>
        </authorList>
    </citation>
    <scope>NUCLEOTIDE SEQUENCE [LARGE SCALE GENOMIC DNA]</scope>
    <source>
        <strain evidence="1">EC202008001</strain>
        <tissue evidence="1">Blood</tissue>
    </source>
</reference>
<protein>
    <submittedName>
        <fullName evidence="1">Uncharacterized protein</fullName>
    </submittedName>
</protein>
<dbReference type="AlphaFoldDB" id="A0A9D3N412"/>
<evidence type="ECO:0000313" key="2">
    <source>
        <dbReference type="Proteomes" id="UP000824219"/>
    </source>
</evidence>
<dbReference type="OrthoDB" id="10604327at2759"/>
<comment type="caution">
    <text evidence="1">The sequence shown here is derived from an EMBL/GenBank/DDBJ whole genome shotgun (WGS) entry which is preliminary data.</text>
</comment>
<accession>A0A9D3N412</accession>
<name>A0A9D3N412_9TELE</name>
<proteinExistence type="predicted"/>
<evidence type="ECO:0000313" key="1">
    <source>
        <dbReference type="EMBL" id="KAG7315175.1"/>
    </source>
</evidence>
<dbReference type="Proteomes" id="UP000824219">
    <property type="component" value="Linkage Group LG27"/>
</dbReference>
<dbReference type="EMBL" id="JAHKSW010000027">
    <property type="protein sequence ID" value="KAG7315175.1"/>
    <property type="molecule type" value="Genomic_DNA"/>
</dbReference>